<comment type="caution">
    <text evidence="12">The sequence shown here is derived from an EMBL/GenBank/DDBJ whole genome shotgun (WGS) entry which is preliminary data.</text>
</comment>
<dbReference type="InterPro" id="IPR015424">
    <property type="entry name" value="PyrdxlP-dep_Trfase"/>
</dbReference>
<organism evidence="12 13">
    <name type="scientific">Candidatus Beckwithbacteria bacterium CG10_big_fil_rev_8_21_14_0_10_34_10</name>
    <dbReference type="NCBI Taxonomy" id="1974495"/>
    <lineage>
        <taxon>Bacteria</taxon>
        <taxon>Candidatus Beckwithiibacteriota</taxon>
    </lineage>
</organism>
<keyword evidence="8" id="KW-0411">Iron-sulfur</keyword>
<dbReference type="EC" id="2.8.1.7" evidence="3"/>
<keyword evidence="7" id="KW-0408">Iron</keyword>
<dbReference type="Gene3D" id="3.40.640.10">
    <property type="entry name" value="Type I PLP-dependent aspartate aminotransferase-like (Major domain)"/>
    <property type="match status" value="1"/>
</dbReference>
<keyword evidence="4" id="KW-0808">Transferase</keyword>
<dbReference type="Gene3D" id="1.10.260.50">
    <property type="match status" value="1"/>
</dbReference>
<dbReference type="Gene3D" id="3.90.1150.10">
    <property type="entry name" value="Aspartate Aminotransferase, domain 1"/>
    <property type="match status" value="1"/>
</dbReference>
<feature type="domain" description="Aminotransferase class V" evidence="11">
    <location>
        <begin position="4"/>
        <end position="374"/>
    </location>
</feature>
<evidence type="ECO:0000313" key="13">
    <source>
        <dbReference type="Proteomes" id="UP000230093"/>
    </source>
</evidence>
<dbReference type="PROSITE" id="PS00595">
    <property type="entry name" value="AA_TRANSFER_CLASS_5"/>
    <property type="match status" value="1"/>
</dbReference>
<reference evidence="13" key="1">
    <citation type="submission" date="2017-09" db="EMBL/GenBank/DDBJ databases">
        <title>Depth-based differentiation of microbial function through sediment-hosted aquifers and enrichment of novel symbionts in the deep terrestrial subsurface.</title>
        <authorList>
            <person name="Probst A.J."/>
            <person name="Ladd B."/>
            <person name="Jarett J.K."/>
            <person name="Geller-Mcgrath D.E."/>
            <person name="Sieber C.M.K."/>
            <person name="Emerson J.B."/>
            <person name="Anantharaman K."/>
            <person name="Thomas B.C."/>
            <person name="Malmstrom R."/>
            <person name="Stieglmeier M."/>
            <person name="Klingl A."/>
            <person name="Woyke T."/>
            <person name="Ryan C.M."/>
            <person name="Banfield J.F."/>
        </authorList>
    </citation>
    <scope>NUCLEOTIDE SEQUENCE [LARGE SCALE GENOMIC DNA]</scope>
</reference>
<evidence type="ECO:0000313" key="12">
    <source>
        <dbReference type="EMBL" id="PIS09128.1"/>
    </source>
</evidence>
<protein>
    <recommendedName>
        <fullName evidence="3">cysteine desulfurase</fullName>
        <ecNumber evidence="3">2.8.1.7</ecNumber>
    </recommendedName>
</protein>
<dbReference type="PANTHER" id="PTHR11601:SF34">
    <property type="entry name" value="CYSTEINE DESULFURASE"/>
    <property type="match status" value="1"/>
</dbReference>
<comment type="cofactor">
    <cofactor evidence="1 10">
        <name>pyridoxal 5'-phosphate</name>
        <dbReference type="ChEBI" id="CHEBI:597326"/>
    </cofactor>
</comment>
<name>A0A2H0WB33_9BACT</name>
<dbReference type="GO" id="GO:0031071">
    <property type="term" value="F:cysteine desulfurase activity"/>
    <property type="evidence" value="ECO:0007669"/>
    <property type="project" value="UniProtKB-EC"/>
</dbReference>
<dbReference type="GO" id="GO:0046872">
    <property type="term" value="F:metal ion binding"/>
    <property type="evidence" value="ECO:0007669"/>
    <property type="project" value="UniProtKB-KW"/>
</dbReference>
<keyword evidence="6" id="KW-0663">Pyridoxal phosphate</keyword>
<dbReference type="Pfam" id="PF00266">
    <property type="entry name" value="Aminotran_5"/>
    <property type="match status" value="1"/>
</dbReference>
<evidence type="ECO:0000256" key="7">
    <source>
        <dbReference type="ARBA" id="ARBA00023004"/>
    </source>
</evidence>
<evidence type="ECO:0000256" key="1">
    <source>
        <dbReference type="ARBA" id="ARBA00001933"/>
    </source>
</evidence>
<comment type="catalytic activity">
    <reaction evidence="9">
        <text>(sulfur carrier)-H + L-cysteine = (sulfur carrier)-SH + L-alanine</text>
        <dbReference type="Rhea" id="RHEA:43892"/>
        <dbReference type="Rhea" id="RHEA-COMP:14737"/>
        <dbReference type="Rhea" id="RHEA-COMP:14739"/>
        <dbReference type="ChEBI" id="CHEBI:29917"/>
        <dbReference type="ChEBI" id="CHEBI:35235"/>
        <dbReference type="ChEBI" id="CHEBI:57972"/>
        <dbReference type="ChEBI" id="CHEBI:64428"/>
        <dbReference type="EC" id="2.8.1.7"/>
    </reaction>
</comment>
<gene>
    <name evidence="12" type="ORF">COT75_03080</name>
</gene>
<dbReference type="PIRSF" id="PIRSF005572">
    <property type="entry name" value="NifS"/>
    <property type="match status" value="1"/>
</dbReference>
<accession>A0A2H0WB33</accession>
<dbReference type="NCBIfam" id="NF002806">
    <property type="entry name" value="PRK02948.1"/>
    <property type="match status" value="1"/>
</dbReference>
<dbReference type="InterPro" id="IPR016454">
    <property type="entry name" value="Cysteine_dSase"/>
</dbReference>
<evidence type="ECO:0000256" key="8">
    <source>
        <dbReference type="ARBA" id="ARBA00023014"/>
    </source>
</evidence>
<evidence type="ECO:0000259" key="11">
    <source>
        <dbReference type="Pfam" id="PF00266"/>
    </source>
</evidence>
<dbReference type="EMBL" id="PEZT01000017">
    <property type="protein sequence ID" value="PIS09128.1"/>
    <property type="molecule type" value="Genomic_DNA"/>
</dbReference>
<comment type="similarity">
    <text evidence="2">Belongs to the class-V pyridoxal-phosphate-dependent aminotransferase family. NifS/IscS subfamily.</text>
</comment>
<evidence type="ECO:0000256" key="5">
    <source>
        <dbReference type="ARBA" id="ARBA00022723"/>
    </source>
</evidence>
<dbReference type="InterPro" id="IPR020578">
    <property type="entry name" value="Aminotrans_V_PyrdxlP_BS"/>
</dbReference>
<dbReference type="PANTHER" id="PTHR11601">
    <property type="entry name" value="CYSTEINE DESULFURYLASE FAMILY MEMBER"/>
    <property type="match status" value="1"/>
</dbReference>
<dbReference type="InterPro" id="IPR000192">
    <property type="entry name" value="Aminotrans_V_dom"/>
</dbReference>
<dbReference type="InterPro" id="IPR015422">
    <property type="entry name" value="PyrdxlP-dep_Trfase_small"/>
</dbReference>
<dbReference type="SUPFAM" id="SSF53383">
    <property type="entry name" value="PLP-dependent transferases"/>
    <property type="match status" value="1"/>
</dbReference>
<keyword evidence="5" id="KW-0479">Metal-binding</keyword>
<evidence type="ECO:0000256" key="3">
    <source>
        <dbReference type="ARBA" id="ARBA00012239"/>
    </source>
</evidence>
<dbReference type="GO" id="GO:0051536">
    <property type="term" value="F:iron-sulfur cluster binding"/>
    <property type="evidence" value="ECO:0007669"/>
    <property type="project" value="UniProtKB-KW"/>
</dbReference>
<evidence type="ECO:0000256" key="10">
    <source>
        <dbReference type="RuleBase" id="RU004504"/>
    </source>
</evidence>
<sequence length="397" mass="44031">MKKIYLDYAATSPVDSLVLKTMSPYGSQFYGNPNSLHSWGQKAREAVEKSRQIIAKYLNCLSEEIIFTSCATEANNLALKGVVKAWKEKNLKLSPHIIVSPIEHHCVLDTAKRLAKEGVEVSWLKVDKTGLVDPKQVEKLIKKNTILVSVMDGNNEVGTIEPIKEIGKIIKNKKGKGIYPLFHTDAVQAIQYLSLDTKKLKVDLLSASAHKFYGPKGIGFLYLKKGTPIVKEIEGGSQENNLRAGTENVSFIVGMAKALDLVRKNKDKEVKRLEFLRDYFIKKILKNIPQTQLTGHPKARLPHIASFVFLGAEGEAILLYLNDKGIGVSSGSACTSGSLKPSHVLLAMRIKPEIAHGSIRFSFGKKTTRFDLDYVLKVLPGIIKKIRKMAPKLKIGK</sequence>
<dbReference type="InterPro" id="IPR015421">
    <property type="entry name" value="PyrdxlP-dep_Trfase_major"/>
</dbReference>
<dbReference type="AlphaFoldDB" id="A0A2H0WB33"/>
<evidence type="ECO:0000256" key="2">
    <source>
        <dbReference type="ARBA" id="ARBA00006490"/>
    </source>
</evidence>
<evidence type="ECO:0000256" key="4">
    <source>
        <dbReference type="ARBA" id="ARBA00022679"/>
    </source>
</evidence>
<dbReference type="FunFam" id="3.40.640.10:FF:000084">
    <property type="entry name" value="IscS-like cysteine desulfurase"/>
    <property type="match status" value="1"/>
</dbReference>
<evidence type="ECO:0000256" key="9">
    <source>
        <dbReference type="ARBA" id="ARBA00050776"/>
    </source>
</evidence>
<proteinExistence type="inferred from homology"/>
<dbReference type="Proteomes" id="UP000230093">
    <property type="component" value="Unassembled WGS sequence"/>
</dbReference>
<evidence type="ECO:0000256" key="6">
    <source>
        <dbReference type="ARBA" id="ARBA00022898"/>
    </source>
</evidence>